<dbReference type="AlphaFoldDB" id="A0A3M9NAW4"/>
<comment type="caution">
    <text evidence="2">The sequence shown here is derived from an EMBL/GenBank/DDBJ whole genome shotgun (WGS) entry which is preliminary data.</text>
</comment>
<dbReference type="Gene3D" id="1.10.10.60">
    <property type="entry name" value="Homeodomain-like"/>
    <property type="match status" value="1"/>
</dbReference>
<evidence type="ECO:0000313" key="3">
    <source>
        <dbReference type="Proteomes" id="UP000267223"/>
    </source>
</evidence>
<reference evidence="2 3" key="1">
    <citation type="submission" date="2018-11" db="EMBL/GenBank/DDBJ databases">
        <title>Draft genome sequence of Ferruginibacter sp. BO-59.</title>
        <authorList>
            <person name="Im W.T."/>
        </authorList>
    </citation>
    <scope>NUCLEOTIDE SEQUENCE [LARGE SCALE GENOMIC DNA]</scope>
    <source>
        <strain evidence="2 3">BO-59</strain>
    </source>
</reference>
<gene>
    <name evidence="2" type="ORF">EFY79_14735</name>
</gene>
<dbReference type="RefSeq" id="WP_123121478.1">
    <property type="nucleotide sequence ID" value="NZ_RJJR01000012.1"/>
</dbReference>
<organism evidence="2 3">
    <name type="scientific">Hanamia caeni</name>
    <dbReference type="NCBI Taxonomy" id="2294116"/>
    <lineage>
        <taxon>Bacteria</taxon>
        <taxon>Pseudomonadati</taxon>
        <taxon>Bacteroidota</taxon>
        <taxon>Chitinophagia</taxon>
        <taxon>Chitinophagales</taxon>
        <taxon>Chitinophagaceae</taxon>
        <taxon>Hanamia</taxon>
    </lineage>
</organism>
<dbReference type="EMBL" id="RJJR01000012">
    <property type="protein sequence ID" value="RNI34924.1"/>
    <property type="molecule type" value="Genomic_DNA"/>
</dbReference>
<evidence type="ECO:0000313" key="2">
    <source>
        <dbReference type="EMBL" id="RNI34924.1"/>
    </source>
</evidence>
<accession>A0A3M9NAW4</accession>
<name>A0A3M9NAW4_9BACT</name>
<dbReference type="OrthoDB" id="323290at2"/>
<dbReference type="InterPro" id="IPR046532">
    <property type="entry name" value="DUF6597"/>
</dbReference>
<proteinExistence type="predicted"/>
<sequence>MHLQFTHIEPHFLLKKYIDKMWIFESSGKMPEEDMKLVIPNGNLKLTLSYQNGIVADLNGKTFYSNPHDITLTGLVDVPVILDAKDNALTETIGIEFNPQGAYRFFHFNLNEIQNQIYSVCDLLGTKGKRLLLQIHETSFAEKKIMMLQQFLLSELSLKQEDLIFDFCIRNIIASKGKISIKELEKKTGYSSRWLNVKFNNNLGVSAKNLCSIIRFKECFKTFMNAANKAFLKRDFYDMYYDQSHFIKDFKRFTGLPPTRFEKQVNDFGEKYFRN</sequence>
<dbReference type="Proteomes" id="UP000267223">
    <property type="component" value="Unassembled WGS sequence"/>
</dbReference>
<keyword evidence="3" id="KW-1185">Reference proteome</keyword>
<dbReference type="PROSITE" id="PS01124">
    <property type="entry name" value="HTH_ARAC_FAMILY_2"/>
    <property type="match status" value="1"/>
</dbReference>
<dbReference type="Pfam" id="PF20240">
    <property type="entry name" value="DUF6597"/>
    <property type="match status" value="1"/>
</dbReference>
<dbReference type="GO" id="GO:0043565">
    <property type="term" value="F:sequence-specific DNA binding"/>
    <property type="evidence" value="ECO:0007669"/>
    <property type="project" value="InterPro"/>
</dbReference>
<feature type="domain" description="HTH araC/xylS-type" evidence="1">
    <location>
        <begin position="162"/>
        <end position="264"/>
    </location>
</feature>
<protein>
    <submittedName>
        <fullName evidence="2">AraC family transcriptional regulator</fullName>
    </submittedName>
</protein>
<dbReference type="GO" id="GO:0003700">
    <property type="term" value="F:DNA-binding transcription factor activity"/>
    <property type="evidence" value="ECO:0007669"/>
    <property type="project" value="InterPro"/>
</dbReference>
<dbReference type="InterPro" id="IPR018060">
    <property type="entry name" value="HTH_AraC"/>
</dbReference>
<evidence type="ECO:0000259" key="1">
    <source>
        <dbReference type="PROSITE" id="PS01124"/>
    </source>
</evidence>